<organism evidence="2 3">
    <name type="scientific">Streptococcus anginosus subsp. whileyi CCUG 39159</name>
    <dbReference type="NCBI Taxonomy" id="1095729"/>
    <lineage>
        <taxon>Bacteria</taxon>
        <taxon>Bacillati</taxon>
        <taxon>Bacillota</taxon>
        <taxon>Bacilli</taxon>
        <taxon>Lactobacillales</taxon>
        <taxon>Streptococcaceae</taxon>
        <taxon>Streptococcus</taxon>
        <taxon>Streptococcus anginosus group</taxon>
    </lineage>
</organism>
<keyword evidence="3" id="KW-1185">Reference proteome</keyword>
<name>I0SH71_STRAP</name>
<dbReference type="PATRIC" id="fig|1095729.3.peg.807"/>
<evidence type="ECO:0000256" key="1">
    <source>
        <dbReference type="SAM" id="Phobius"/>
    </source>
</evidence>
<sequence>MLATATTVDLGNSVANGIALLAVIISVIALFTADSRAKDANKIALDANRTSREARDIAREANNISRDSLTVSERADLREMYLKLEEPLADVTQRLYELARPEYGLDFDACLQHCTNIQNQLMKMVAITGRDSLLGRYIEAVYELMWTMRQSYHTMDDVNQEVLSNGTAEQLGAMGEAHRAITSAATLTRICLSTTLMTTPNDPVWERRLDSRNNLRERMEDRVLSLYSLVKNIPRDDAASHLFF</sequence>
<keyword evidence="1" id="KW-0812">Transmembrane</keyword>
<evidence type="ECO:0000313" key="3">
    <source>
        <dbReference type="Proteomes" id="UP000003245"/>
    </source>
</evidence>
<protein>
    <submittedName>
        <fullName evidence="2">Uncharacterized protein</fullName>
    </submittedName>
</protein>
<proteinExistence type="predicted"/>
<keyword evidence="1" id="KW-0472">Membrane</keyword>
<dbReference type="EMBL" id="AICP01000033">
    <property type="protein sequence ID" value="EID22724.1"/>
    <property type="molecule type" value="Genomic_DNA"/>
</dbReference>
<accession>I0SH71</accession>
<dbReference type="RefSeq" id="WP_003035250.1">
    <property type="nucleotide sequence ID" value="NZ_AICP01000033.1"/>
</dbReference>
<keyword evidence="1" id="KW-1133">Transmembrane helix</keyword>
<feature type="transmembrane region" description="Helical" evidence="1">
    <location>
        <begin position="14"/>
        <end position="33"/>
    </location>
</feature>
<gene>
    <name evidence="2" type="ORF">HMPREF1043_0016</name>
</gene>
<dbReference type="AlphaFoldDB" id="I0SH71"/>
<reference evidence="2 3" key="1">
    <citation type="submission" date="2012-01" db="EMBL/GenBank/DDBJ databases">
        <authorList>
            <person name="Harkins D.M."/>
            <person name="Madupu R."/>
            <person name="Durkin A.S."/>
            <person name="Torralba M."/>
            <person name="Methe B."/>
            <person name="Sutton G.G."/>
            <person name="Nelson K.E."/>
        </authorList>
    </citation>
    <scope>NUCLEOTIDE SEQUENCE [LARGE SCALE GENOMIC DNA]</scope>
    <source>
        <strain evidence="2 3">CCUG 39159</strain>
    </source>
</reference>
<comment type="caution">
    <text evidence="2">The sequence shown here is derived from an EMBL/GenBank/DDBJ whole genome shotgun (WGS) entry which is preliminary data.</text>
</comment>
<evidence type="ECO:0000313" key="2">
    <source>
        <dbReference type="EMBL" id="EID22724.1"/>
    </source>
</evidence>
<dbReference type="Proteomes" id="UP000003245">
    <property type="component" value="Unassembled WGS sequence"/>
</dbReference>